<evidence type="ECO:0000313" key="5">
    <source>
        <dbReference type="Proteomes" id="UP001168478"/>
    </source>
</evidence>
<dbReference type="RefSeq" id="WP_289825691.1">
    <property type="nucleotide sequence ID" value="NZ_JAUEIE010000010.1"/>
</dbReference>
<protein>
    <submittedName>
        <fullName evidence="3">Uncharacterized protein</fullName>
    </submittedName>
</protein>
<proteinExistence type="predicted"/>
<evidence type="ECO:0000256" key="1">
    <source>
        <dbReference type="SAM" id="SignalP"/>
    </source>
</evidence>
<dbReference type="Proteomes" id="UP001168478">
    <property type="component" value="Unassembled WGS sequence"/>
</dbReference>
<gene>
    <name evidence="2" type="ORF">QVN81_09610</name>
    <name evidence="3" type="ORF">QVN84_10355</name>
</gene>
<comment type="caution">
    <text evidence="3">The sequence shown here is derived from an EMBL/GenBank/DDBJ whole genome shotgun (WGS) entry which is preliminary data.</text>
</comment>
<dbReference type="Proteomes" id="UP001167831">
    <property type="component" value="Unassembled WGS sequence"/>
</dbReference>
<dbReference type="EMBL" id="JAUEIF010000010">
    <property type="protein sequence ID" value="MDN0025915.1"/>
    <property type="molecule type" value="Genomic_DNA"/>
</dbReference>
<feature type="chain" id="PRO_5043656010" evidence="1">
    <location>
        <begin position="25"/>
        <end position="976"/>
    </location>
</feature>
<keyword evidence="1" id="KW-0732">Signal</keyword>
<evidence type="ECO:0000313" key="2">
    <source>
        <dbReference type="EMBL" id="MDN0023274.1"/>
    </source>
</evidence>
<reference evidence="3" key="2">
    <citation type="submission" date="2023-08" db="EMBL/GenBank/DDBJ databases">
        <title>Identification and characterization of horizontal gene transfer across gut microbiota members of farm animals based on homology search.</title>
        <authorList>
            <person name="Schwarzerova J."/>
            <person name="Nykrynova M."/>
            <person name="Jureckova K."/>
            <person name="Cejkova D."/>
            <person name="Rychlik I."/>
        </authorList>
    </citation>
    <scope>NUCLEOTIDE SEQUENCE</scope>
    <source>
        <strain evidence="3">ET15</strain>
        <strain evidence="2">ET37</strain>
    </source>
</reference>
<dbReference type="EMBL" id="JAUEIE010000010">
    <property type="protein sequence ID" value="MDN0023274.1"/>
    <property type="molecule type" value="Genomic_DNA"/>
</dbReference>
<organism evidence="3 5">
    <name type="scientific">Leyella lascolaii</name>
    <dbReference type="NCBI Taxonomy" id="1776379"/>
    <lineage>
        <taxon>Bacteria</taxon>
        <taxon>Pseudomonadati</taxon>
        <taxon>Bacteroidota</taxon>
        <taxon>Bacteroidia</taxon>
        <taxon>Bacteroidales</taxon>
        <taxon>Prevotellaceae</taxon>
        <taxon>Leyella</taxon>
    </lineage>
</organism>
<keyword evidence="4" id="KW-1185">Reference proteome</keyword>
<feature type="signal peptide" evidence="1">
    <location>
        <begin position="1"/>
        <end position="24"/>
    </location>
</feature>
<evidence type="ECO:0000313" key="4">
    <source>
        <dbReference type="Proteomes" id="UP001167831"/>
    </source>
</evidence>
<sequence>MIRHLSVCIALTALWLGGASHASAIDIKDGVYQISSGADLAEFSRLVAEGNGNIKGVMTRDVDMTGIGFSPIGSGDVPFSGVFDGGCNYVRNLTIDSPSKNYVGLFGMVSNGAYIKNVIVDASSSVAGKDFCAGIAGGSVGGGTVTIENCGNEAAVYASGANAAGIIGVSYLGSCNFNITNCYNAGQIDGGRESAAISGWVGGGSVIKNCFNSGNVTGMDGTKSLYRNTCTSSGLYDIYGYQGTKISGEDFRSGAAAYLMNNHGNDNIWYQTLGEDLQPVPFSTHGTVYLVGNLNCDGTPAGEANGYSNENVSVREPHDFVDGVCSVCGSVDTDFMKADADGLYAVSTPQQLYWFAAYANKVDAAAGAYLTADIDFSGYTAKGVMIGEVENVPYSGTFDGREHSIKIAYDTDKDNVALFRFINGAAIRNLLITGSVSTTARYAGGILSASRGSSLIENCVSTVNITSSYSGDATHGGLASNTHDNIVFRNCGYAGKIDAPQSDGSAGIIGYAHGAKEILLQNVYVVSNLNFSTTGNCDVFARNGVQYDNCYYWTPFLESGDATLLGKEQSAASGELCYLLNAFSSCGSPWTQTLGEDAVPLPFTGHKTVSVAGDVNCDRTLGADATFTNDGTAVIVPEHDYADGVCRNCGARLITRGEQLMAVADGMAKGNVSRTVAITLGADIDMSGIYAYPGIGTSDYPYAGVFEGNGHRILNLTVENGLEGNKGLFGVVNGGAKIRNVVMDASCYIYAKAWAAGIVGTVVNKGLLEISGCGNEADITVTGANAGGILGVNDQQKALVYITDCYNTGVITAQRESAGLSGWLGDRAKVENCYNAGEIVLESPDASNTFARGNKTAFVNCYELDGKQVNGVTSTQLENGELCYLLNGRQSEDAVFFQTLGEDAHPVLDKTHKVVFFDGKEYVNEPVTDAIDSVKDTVGADVESIWTLFGVRSQTLRKGVNVVRMTDGTVRKILVK</sequence>
<dbReference type="Gene3D" id="2.160.20.110">
    <property type="match status" value="3"/>
</dbReference>
<accession>A0AAW7JSF1</accession>
<dbReference type="AlphaFoldDB" id="A0AAW7JSF1"/>
<reference evidence="3" key="1">
    <citation type="submission" date="2023-06" db="EMBL/GenBank/DDBJ databases">
        <authorList>
            <person name="Zeman M."/>
            <person name="Kubasova T."/>
            <person name="Jahodarova E."/>
            <person name="Nykrynova M."/>
            <person name="Rychlik I."/>
        </authorList>
    </citation>
    <scope>NUCLEOTIDE SEQUENCE</scope>
    <source>
        <strain evidence="3">ET15</strain>
        <strain evidence="2">ET37</strain>
    </source>
</reference>
<name>A0AAW7JSF1_9BACT</name>
<evidence type="ECO:0000313" key="3">
    <source>
        <dbReference type="EMBL" id="MDN0025915.1"/>
    </source>
</evidence>